<sequence>MKIFHKIGFRLITIVFLLILLCSTALQIASFNIMFDMVKSSAIDRANNTKNYIVSQVDFTTLDAYNVEADQDDAQYQELKSLMTGLKESSGAKFVYISKINEKGEWIYVVDGYEDGEELYTPLGTSVEEDYIEIYEALMSTGVAMPGEYESGEYGKMMSSYYPVKNDEGAVVAVIGTDFDITADYDRFINGFLEGLLISVGILGLSLIAILYFTKQLVNPINAMAEAFTRIARFDLSQEFQHKALKSELGILQRSLNQMIGNNRKMITEISEVTNKVIVSYNEVTQAMEMLSDSSNENSVRIGKLSDGVAKEAEEVTRAKNLGELLDDEINAMDACISKASKGMEVLKIKTVDSEQELEKLSESLQNAVVGFDKNTLKFVSLEEKSGSVVNIIETIRRIASQTNLLALNASIEAARAGEAGRGFAVVANEIRNLAEESNKSVTEIEAIIGSVLKDIDEAMVTNKDNTTLISGSTNRLEETVTAYGELKESMDHVMSEIDNLDKKSDIVMMHKNDVMDKFVVISDISQSATSEIQEMTALIEEQTANTEVVVSNMEQLKSSVEAIGEELKVYTL</sequence>
<evidence type="ECO:0000259" key="5">
    <source>
        <dbReference type="PROSITE" id="PS50111"/>
    </source>
</evidence>
<comment type="similarity">
    <text evidence="2">Belongs to the methyl-accepting chemotaxis (MCP) protein family.</text>
</comment>
<evidence type="ECO:0000256" key="2">
    <source>
        <dbReference type="ARBA" id="ARBA00029447"/>
    </source>
</evidence>
<dbReference type="GO" id="GO:0016020">
    <property type="term" value="C:membrane"/>
    <property type="evidence" value="ECO:0007669"/>
    <property type="project" value="InterPro"/>
</dbReference>
<dbReference type="GO" id="GO:0004888">
    <property type="term" value="F:transmembrane signaling receptor activity"/>
    <property type="evidence" value="ECO:0007669"/>
    <property type="project" value="InterPro"/>
</dbReference>
<dbReference type="SMART" id="SM00304">
    <property type="entry name" value="HAMP"/>
    <property type="match status" value="1"/>
</dbReference>
<evidence type="ECO:0000256" key="3">
    <source>
        <dbReference type="PROSITE-ProRule" id="PRU00284"/>
    </source>
</evidence>
<protein>
    <recommendedName>
        <fullName evidence="9">Methyl-accepting chemotaxis protein</fullName>
    </recommendedName>
</protein>
<dbReference type="InterPro" id="IPR004090">
    <property type="entry name" value="Chemotax_Me-accpt_rcpt"/>
</dbReference>
<evidence type="ECO:0000256" key="1">
    <source>
        <dbReference type="ARBA" id="ARBA00023224"/>
    </source>
</evidence>
<dbReference type="SUPFAM" id="SSF58104">
    <property type="entry name" value="Methyl-accepting chemotaxis protein (MCP) signaling domain"/>
    <property type="match status" value="1"/>
</dbReference>
<dbReference type="PRINTS" id="PR00260">
    <property type="entry name" value="CHEMTRNSDUCR"/>
</dbReference>
<dbReference type="Proteomes" id="UP000279029">
    <property type="component" value="Chromosome"/>
</dbReference>
<feature type="domain" description="HAMP" evidence="6">
    <location>
        <begin position="215"/>
        <end position="268"/>
    </location>
</feature>
<dbReference type="Gene3D" id="6.10.340.10">
    <property type="match status" value="1"/>
</dbReference>
<dbReference type="PANTHER" id="PTHR32089:SF112">
    <property type="entry name" value="LYSOZYME-LIKE PROTEIN-RELATED"/>
    <property type="match status" value="1"/>
</dbReference>
<dbReference type="Gene3D" id="1.10.287.950">
    <property type="entry name" value="Methyl-accepting chemotaxis protein"/>
    <property type="match status" value="1"/>
</dbReference>
<keyword evidence="1 3" id="KW-0807">Transducer</keyword>
<evidence type="ECO:0000313" key="7">
    <source>
        <dbReference type="EMBL" id="VDN46585.1"/>
    </source>
</evidence>
<dbReference type="CDD" id="cd06225">
    <property type="entry name" value="HAMP"/>
    <property type="match status" value="1"/>
</dbReference>
<dbReference type="PROSITE" id="PS50111">
    <property type="entry name" value="CHEMOTAXIS_TRANSDUC_2"/>
    <property type="match status" value="1"/>
</dbReference>
<dbReference type="PANTHER" id="PTHR32089">
    <property type="entry name" value="METHYL-ACCEPTING CHEMOTAXIS PROTEIN MCPB"/>
    <property type="match status" value="1"/>
</dbReference>
<gene>
    <name evidence="7" type="ORF">PATL70BA_0718</name>
</gene>
<evidence type="ECO:0000256" key="4">
    <source>
        <dbReference type="SAM" id="Coils"/>
    </source>
</evidence>
<name>A0A3P7NUM1_9FIRM</name>
<feature type="domain" description="Methyl-accepting transducer" evidence="5">
    <location>
        <begin position="287"/>
        <end position="558"/>
    </location>
</feature>
<organism evidence="7 8">
    <name type="scientific">Petrocella atlantisensis</name>
    <dbReference type="NCBI Taxonomy" id="2173034"/>
    <lineage>
        <taxon>Bacteria</taxon>
        <taxon>Bacillati</taxon>
        <taxon>Bacillota</taxon>
        <taxon>Clostridia</taxon>
        <taxon>Lachnospirales</taxon>
        <taxon>Vallitaleaceae</taxon>
        <taxon>Petrocella</taxon>
    </lineage>
</organism>
<dbReference type="SMART" id="SM00283">
    <property type="entry name" value="MA"/>
    <property type="match status" value="1"/>
</dbReference>
<dbReference type="InterPro" id="IPR004089">
    <property type="entry name" value="MCPsignal_dom"/>
</dbReference>
<proteinExistence type="inferred from homology"/>
<evidence type="ECO:0008006" key="9">
    <source>
        <dbReference type="Google" id="ProtNLM"/>
    </source>
</evidence>
<accession>A0A3P7NUM1</accession>
<feature type="coiled-coil region" evidence="4">
    <location>
        <begin position="484"/>
        <end position="546"/>
    </location>
</feature>
<dbReference type="KEGG" id="cbar:PATL70BA_0718"/>
<dbReference type="GO" id="GO:0007165">
    <property type="term" value="P:signal transduction"/>
    <property type="evidence" value="ECO:0007669"/>
    <property type="project" value="UniProtKB-KW"/>
</dbReference>
<dbReference type="RefSeq" id="WP_172596082.1">
    <property type="nucleotide sequence ID" value="NZ_LR130778.1"/>
</dbReference>
<reference evidence="7 8" key="1">
    <citation type="submission" date="2018-09" db="EMBL/GenBank/DDBJ databases">
        <authorList>
            <person name="Postec A."/>
        </authorList>
    </citation>
    <scope>NUCLEOTIDE SEQUENCE [LARGE SCALE GENOMIC DNA]</scope>
    <source>
        <strain evidence="7">70B-A</strain>
    </source>
</reference>
<keyword evidence="4" id="KW-0175">Coiled coil</keyword>
<dbReference type="Pfam" id="PF00015">
    <property type="entry name" value="MCPsignal"/>
    <property type="match status" value="1"/>
</dbReference>
<dbReference type="Pfam" id="PF00672">
    <property type="entry name" value="HAMP"/>
    <property type="match status" value="1"/>
</dbReference>
<evidence type="ECO:0000313" key="8">
    <source>
        <dbReference type="Proteomes" id="UP000279029"/>
    </source>
</evidence>
<dbReference type="AlphaFoldDB" id="A0A3P7NUM1"/>
<dbReference type="GO" id="GO:0006935">
    <property type="term" value="P:chemotaxis"/>
    <property type="evidence" value="ECO:0007669"/>
    <property type="project" value="InterPro"/>
</dbReference>
<dbReference type="InterPro" id="IPR003660">
    <property type="entry name" value="HAMP_dom"/>
</dbReference>
<dbReference type="EMBL" id="LR130778">
    <property type="protein sequence ID" value="VDN46585.1"/>
    <property type="molecule type" value="Genomic_DNA"/>
</dbReference>
<dbReference type="PROSITE" id="PS50885">
    <property type="entry name" value="HAMP"/>
    <property type="match status" value="1"/>
</dbReference>
<keyword evidence="8" id="KW-1185">Reference proteome</keyword>
<evidence type="ECO:0000259" key="6">
    <source>
        <dbReference type="PROSITE" id="PS50885"/>
    </source>
</evidence>